<keyword evidence="2" id="KW-0812">Transmembrane</keyword>
<accession>A0A7W5C0X8</accession>
<evidence type="ECO:0000256" key="2">
    <source>
        <dbReference type="SAM" id="Phobius"/>
    </source>
</evidence>
<protein>
    <submittedName>
        <fullName evidence="3">Uncharacterized protein</fullName>
    </submittedName>
</protein>
<dbReference type="Proteomes" id="UP000525987">
    <property type="component" value="Unassembled WGS sequence"/>
</dbReference>
<evidence type="ECO:0000313" key="3">
    <source>
        <dbReference type="EMBL" id="MBB3142840.1"/>
    </source>
</evidence>
<dbReference type="EMBL" id="JACHXM010000027">
    <property type="protein sequence ID" value="MBB3142840.1"/>
    <property type="molecule type" value="Genomic_DNA"/>
</dbReference>
<feature type="region of interest" description="Disordered" evidence="1">
    <location>
        <begin position="146"/>
        <end position="168"/>
    </location>
</feature>
<evidence type="ECO:0000256" key="1">
    <source>
        <dbReference type="SAM" id="MobiDB-lite"/>
    </source>
</evidence>
<keyword evidence="2" id="KW-1133">Transmembrane helix</keyword>
<dbReference type="AlphaFoldDB" id="A0A7W5C0X8"/>
<sequence length="168" mass="19220">MKDKLLGSDFSFFDGLNYDLLASVFIAVLGYCLVHAFTSWRDRVNKRREIRAEFLNRSYDQVAKIVTADSWGLDEIRKVFADIQLAGSDAQIRAVVEVSRQMPGAFRGEDGGKIDVDPVLRTIREEFRRELGMKRADMDFVWLQSTRNRDDQGAQPARPDGRDENASR</sequence>
<gene>
    <name evidence="3" type="ORF">FHR96_003742</name>
</gene>
<dbReference type="RefSeq" id="WP_183389199.1">
    <property type="nucleotide sequence ID" value="NZ_JACHXM010000027.1"/>
</dbReference>
<evidence type="ECO:0000313" key="4">
    <source>
        <dbReference type="Proteomes" id="UP000525987"/>
    </source>
</evidence>
<feature type="compositionally biased region" description="Basic and acidic residues" evidence="1">
    <location>
        <begin position="159"/>
        <end position="168"/>
    </location>
</feature>
<comment type="caution">
    <text evidence="3">The sequence shown here is derived from an EMBL/GenBank/DDBJ whole genome shotgun (WGS) entry which is preliminary data.</text>
</comment>
<name>A0A7W5C0X8_9GAMM</name>
<organism evidence="3 4">
    <name type="scientific">Halomonas organivorans</name>
    <dbReference type="NCBI Taxonomy" id="257772"/>
    <lineage>
        <taxon>Bacteria</taxon>
        <taxon>Pseudomonadati</taxon>
        <taxon>Pseudomonadota</taxon>
        <taxon>Gammaproteobacteria</taxon>
        <taxon>Oceanospirillales</taxon>
        <taxon>Halomonadaceae</taxon>
        <taxon>Halomonas</taxon>
    </lineage>
</organism>
<keyword evidence="4" id="KW-1185">Reference proteome</keyword>
<proteinExistence type="predicted"/>
<keyword evidence="2" id="KW-0472">Membrane</keyword>
<reference evidence="3 4" key="1">
    <citation type="submission" date="2020-08" db="EMBL/GenBank/DDBJ databases">
        <title>Genomic Encyclopedia of Type Strains, Phase III (KMG-III): the genomes of soil and plant-associated and newly described type strains.</title>
        <authorList>
            <person name="Whitman W."/>
        </authorList>
    </citation>
    <scope>NUCLEOTIDE SEQUENCE [LARGE SCALE GENOMIC DNA]</scope>
    <source>
        <strain evidence="3 4">CECT 5995</strain>
    </source>
</reference>
<feature type="transmembrane region" description="Helical" evidence="2">
    <location>
        <begin position="20"/>
        <end position="38"/>
    </location>
</feature>